<keyword evidence="3" id="KW-1185">Reference proteome</keyword>
<sequence length="171" mass="18278">MKDTRKVARLAILISLGAAIYFLENLIPFPVPVPGGRWGFSNMVLLISLPGASFTDILILSAGKNVLGSLVSGKIATPGFLMGLFGVSSSAALMWLMSRAKIFGLAGISVAGAAVNNLIQLSIAAFYVVREPGLLGLYPYFALTGSLSALINAYIAFKVLERVGDFHWRWK</sequence>
<feature type="transmembrane region" description="Helical" evidence="1">
    <location>
        <begin position="7"/>
        <end position="23"/>
    </location>
</feature>
<dbReference type="InterPro" id="IPR010898">
    <property type="entry name" value="Hpre_diP_synth_I"/>
</dbReference>
<evidence type="ECO:0000256" key="1">
    <source>
        <dbReference type="SAM" id="Phobius"/>
    </source>
</evidence>
<dbReference type="EMBL" id="CP011232">
    <property type="protein sequence ID" value="AKI96540.1"/>
    <property type="molecule type" value="Genomic_DNA"/>
</dbReference>
<dbReference type="KEGG" id="kpf:IX53_00425"/>
<keyword evidence="1" id="KW-1133">Transmembrane helix</keyword>
<keyword evidence="1" id="KW-0472">Membrane</keyword>
<dbReference type="OrthoDB" id="9799095at2"/>
<dbReference type="Gene3D" id="1.10.1760.20">
    <property type="match status" value="1"/>
</dbReference>
<organism evidence="2 3">
    <name type="scientific">Kosmotoga pacifica</name>
    <dbReference type="NCBI Taxonomy" id="1330330"/>
    <lineage>
        <taxon>Bacteria</taxon>
        <taxon>Thermotogati</taxon>
        <taxon>Thermotogota</taxon>
        <taxon>Thermotogae</taxon>
        <taxon>Kosmotogales</taxon>
        <taxon>Kosmotogaceae</taxon>
        <taxon>Kosmotoga</taxon>
    </lineage>
</organism>
<name>A0A0G2Z4K2_9BACT</name>
<proteinExistence type="predicted"/>
<dbReference type="Pfam" id="PF07456">
    <property type="entry name" value="Hpre_diP_synt_I"/>
    <property type="match status" value="1"/>
</dbReference>
<feature type="transmembrane region" description="Helical" evidence="1">
    <location>
        <begin position="43"/>
        <end position="63"/>
    </location>
</feature>
<evidence type="ECO:0000313" key="2">
    <source>
        <dbReference type="EMBL" id="AKI96540.1"/>
    </source>
</evidence>
<dbReference type="RefSeq" id="WP_047753675.1">
    <property type="nucleotide sequence ID" value="NZ_CAJUHA010000002.1"/>
</dbReference>
<feature type="transmembrane region" description="Helical" evidence="1">
    <location>
        <begin position="75"/>
        <end position="96"/>
    </location>
</feature>
<keyword evidence="1" id="KW-0812">Transmembrane</keyword>
<dbReference type="AlphaFoldDB" id="A0A0G2Z4K2"/>
<dbReference type="STRING" id="1330330.IX53_00425"/>
<evidence type="ECO:0000313" key="3">
    <source>
        <dbReference type="Proteomes" id="UP000035159"/>
    </source>
</evidence>
<feature type="transmembrane region" description="Helical" evidence="1">
    <location>
        <begin position="102"/>
        <end position="128"/>
    </location>
</feature>
<dbReference type="PATRIC" id="fig|1330330.3.peg.82"/>
<protein>
    <submittedName>
        <fullName evidence="2">Heptaprenyl diphosphate synthase</fullName>
    </submittedName>
</protein>
<reference evidence="2 3" key="1">
    <citation type="submission" date="2015-04" db="EMBL/GenBank/DDBJ databases">
        <title>Complete Genome Sequence of Kosmotoga pacifica SLHLJ1.</title>
        <authorList>
            <person name="Jiang L.J."/>
            <person name="Shao Z.Z."/>
            <person name="Jebbar M."/>
        </authorList>
    </citation>
    <scope>NUCLEOTIDE SEQUENCE [LARGE SCALE GENOMIC DNA]</scope>
    <source>
        <strain evidence="2 3">SLHLJ1</strain>
    </source>
</reference>
<dbReference type="Proteomes" id="UP000035159">
    <property type="component" value="Chromosome"/>
</dbReference>
<dbReference type="PIRSF" id="PIRSF027391">
    <property type="entry name" value="Hpre_diP_synt_I"/>
    <property type="match status" value="1"/>
</dbReference>
<feature type="transmembrane region" description="Helical" evidence="1">
    <location>
        <begin position="140"/>
        <end position="160"/>
    </location>
</feature>
<dbReference type="InterPro" id="IPR014535">
    <property type="entry name" value="Hpre_diP_synt_I"/>
</dbReference>
<accession>A0A0G2Z4K2</accession>
<gene>
    <name evidence="2" type="ORF">IX53_00425</name>
</gene>